<dbReference type="OrthoDB" id="3095879at2759"/>
<accession>A0A2P4X235</accession>
<gene>
    <name evidence="2" type="ORF">PHPALM_31634</name>
</gene>
<keyword evidence="3" id="KW-1185">Reference proteome</keyword>
<dbReference type="InterPro" id="IPR041588">
    <property type="entry name" value="Integrase_H2C2"/>
</dbReference>
<proteinExistence type="predicted"/>
<dbReference type="EMBL" id="NCKW01017086">
    <property type="protein sequence ID" value="POM59606.1"/>
    <property type="molecule type" value="Genomic_DNA"/>
</dbReference>
<evidence type="ECO:0000313" key="2">
    <source>
        <dbReference type="EMBL" id="POM59606.1"/>
    </source>
</evidence>
<dbReference type="PANTHER" id="PTHR37984">
    <property type="entry name" value="PROTEIN CBG26694"/>
    <property type="match status" value="1"/>
</dbReference>
<protein>
    <submittedName>
        <fullName evidence="2">Pol protein</fullName>
    </submittedName>
</protein>
<dbReference type="Proteomes" id="UP000237271">
    <property type="component" value="Unassembled WGS sequence"/>
</dbReference>
<organism evidence="2 3">
    <name type="scientific">Phytophthora palmivora</name>
    <dbReference type="NCBI Taxonomy" id="4796"/>
    <lineage>
        <taxon>Eukaryota</taxon>
        <taxon>Sar</taxon>
        <taxon>Stramenopiles</taxon>
        <taxon>Oomycota</taxon>
        <taxon>Peronosporomycetes</taxon>
        <taxon>Peronosporales</taxon>
        <taxon>Peronosporaceae</taxon>
        <taxon>Phytophthora</taxon>
    </lineage>
</organism>
<dbReference type="Gene3D" id="1.10.340.70">
    <property type="match status" value="1"/>
</dbReference>
<dbReference type="InterPro" id="IPR050951">
    <property type="entry name" value="Retrovirus_Pol_polyprotein"/>
</dbReference>
<dbReference type="Pfam" id="PF17921">
    <property type="entry name" value="Integrase_H2C2"/>
    <property type="match status" value="1"/>
</dbReference>
<dbReference type="PANTHER" id="PTHR37984:SF5">
    <property type="entry name" value="PROTEIN NYNRIN-LIKE"/>
    <property type="match status" value="1"/>
</dbReference>
<reference evidence="2 3" key="1">
    <citation type="journal article" date="2017" name="Genome Biol. Evol.">
        <title>Phytophthora megakarya and P. palmivora, closely related causal agents of cacao black pod rot, underwent increases in genome sizes and gene numbers by different mechanisms.</title>
        <authorList>
            <person name="Ali S.S."/>
            <person name="Shao J."/>
            <person name="Lary D.J."/>
            <person name="Kronmiller B."/>
            <person name="Shen D."/>
            <person name="Strem M.D."/>
            <person name="Amoako-Attah I."/>
            <person name="Akrofi A.Y."/>
            <person name="Begoude B.A."/>
            <person name="Ten Hoopen G.M."/>
            <person name="Coulibaly K."/>
            <person name="Kebe B.I."/>
            <person name="Melnick R.L."/>
            <person name="Guiltinan M.J."/>
            <person name="Tyler B.M."/>
            <person name="Meinhardt L.W."/>
            <person name="Bailey B.A."/>
        </authorList>
    </citation>
    <scope>NUCLEOTIDE SEQUENCE [LARGE SCALE GENOMIC DNA]</scope>
    <source>
        <strain evidence="3">sbr112.9</strain>
    </source>
</reference>
<name>A0A2P4X235_9STRA</name>
<evidence type="ECO:0000313" key="3">
    <source>
        <dbReference type="Proteomes" id="UP000237271"/>
    </source>
</evidence>
<dbReference type="FunFam" id="1.10.340.70:FF:000001">
    <property type="entry name" value="Retrovirus-related Pol polyprotein from transposon gypsy-like Protein"/>
    <property type="match status" value="1"/>
</dbReference>
<sequence>MKPAKLNYPVREQGLPFNVKTDRKSIEMILTQKTTNRRIARWFNELAEFQLLFKWIPGETNTVADALSRKKDFEHKAAQVSLKELLEAAQNREIVATVVATKMTVAQSAKQMYSRKKVLLWLVKSLNDDKKIPRYSIDDGVLYYQTGEDEVLRLYIPDDEDLKNRIICENHDSVSAEHPGFYKTYLAVLQKYYWPKMMKYIQRYVNTCEMCQRNKARQTKPPGLLQSLDVPRGRRVDISMDFIISLPETENGYNAA</sequence>
<dbReference type="AlphaFoldDB" id="A0A2P4X235"/>
<comment type="caution">
    <text evidence="2">The sequence shown here is derived from an EMBL/GenBank/DDBJ whole genome shotgun (WGS) entry which is preliminary data.</text>
</comment>
<feature type="domain" description="Integrase zinc-binding" evidence="1">
    <location>
        <begin position="159"/>
        <end position="217"/>
    </location>
</feature>
<evidence type="ECO:0000259" key="1">
    <source>
        <dbReference type="Pfam" id="PF17921"/>
    </source>
</evidence>